<feature type="compositionally biased region" description="Low complexity" evidence="1">
    <location>
        <begin position="285"/>
        <end position="304"/>
    </location>
</feature>
<protein>
    <submittedName>
        <fullName evidence="2">Uncharacterized protein</fullName>
    </submittedName>
</protein>
<organism evidence="2 3">
    <name type="scientific">Euzebya pacifica</name>
    <dbReference type="NCBI Taxonomy" id="1608957"/>
    <lineage>
        <taxon>Bacteria</taxon>
        <taxon>Bacillati</taxon>
        <taxon>Actinomycetota</taxon>
        <taxon>Nitriliruptoria</taxon>
        <taxon>Euzebyales</taxon>
    </lineage>
</organism>
<dbReference type="KEGG" id="euz:DVS28_a1397"/>
<dbReference type="Pfam" id="PF04122">
    <property type="entry name" value="CW_binding_2"/>
    <property type="match status" value="1"/>
</dbReference>
<proteinExistence type="predicted"/>
<reference evidence="2 3" key="1">
    <citation type="submission" date="2018-09" db="EMBL/GenBank/DDBJ databases">
        <title>Complete genome sequence of Euzebya sp. DY32-46 isolated from seawater of Pacific Ocean.</title>
        <authorList>
            <person name="Xu L."/>
            <person name="Wu Y.-H."/>
            <person name="Xu X.-W."/>
        </authorList>
    </citation>
    <scope>NUCLEOTIDE SEQUENCE [LARGE SCALE GENOMIC DNA]</scope>
    <source>
        <strain evidence="2 3">DY32-46</strain>
    </source>
</reference>
<keyword evidence="3" id="KW-1185">Reference proteome</keyword>
<name>A0A346XV49_9ACTN</name>
<dbReference type="EMBL" id="CP031165">
    <property type="protein sequence ID" value="AXV06096.1"/>
    <property type="molecule type" value="Genomic_DNA"/>
</dbReference>
<dbReference type="AlphaFoldDB" id="A0A346XV49"/>
<accession>A0A346XV49</accession>
<evidence type="ECO:0000256" key="1">
    <source>
        <dbReference type="SAM" id="MobiDB-lite"/>
    </source>
</evidence>
<gene>
    <name evidence="2" type="ORF">DVS28_a1397</name>
</gene>
<evidence type="ECO:0000313" key="2">
    <source>
        <dbReference type="EMBL" id="AXV06096.1"/>
    </source>
</evidence>
<dbReference type="Proteomes" id="UP000264006">
    <property type="component" value="Chromosome"/>
</dbReference>
<evidence type="ECO:0000313" key="3">
    <source>
        <dbReference type="Proteomes" id="UP000264006"/>
    </source>
</evidence>
<dbReference type="InterPro" id="IPR007253">
    <property type="entry name" value="Cell_wall-bd_2"/>
</dbReference>
<sequence>MGGCALFPADSHWYASVADLPVHPSSDDWVAAIGVDATVHPDFGSGSFEGGPIGIPVTLVDDRVPDVAVTFDFADESDPGPYPIPEDALIEGGPDADGDRHVLLVDTDACTLHELYDARPTDGTAWTAGSGAIFDLASNALRPDGWTSADAAGLPILPGLVRFEEVQAGVVDHAIRMTAPRTDRSWIWPARHQAGAADDPTLPPMGAWFRLDPTIDPTDFPAQARPIVVALQTHGAILADNGSAWFISGVPDDRWDNDALRALRDIPGDRFVAVDTAGLLVDPDSGAARGPGSPSGRQSSRLSGASRIETAVAISRAQFPEGADTVYLARADNTVDAVAGGVLTDGPILLVPQCGQLPAVVAEEIARLDPSRVVALGGTGAVCDTILEDARTA</sequence>
<feature type="region of interest" description="Disordered" evidence="1">
    <location>
        <begin position="283"/>
        <end position="304"/>
    </location>
</feature>